<dbReference type="Proteomes" id="UP000000421">
    <property type="component" value="Chromosome"/>
</dbReference>
<dbReference type="EMBL" id="BX897699">
    <property type="protein sequence ID" value="CAF27762.1"/>
    <property type="molecule type" value="Genomic_DNA"/>
</dbReference>
<dbReference type="PANTHER" id="PTHR43172">
    <property type="entry name" value="ADENYLOSUCCINATE LYASE"/>
    <property type="match status" value="1"/>
</dbReference>
<dbReference type="GO" id="GO:0070626">
    <property type="term" value="F:(S)-2-(5-amino-1-(5-phospho-D-ribosyl)imidazole-4-carboxamido) succinate lyase (fumarate-forming) activity"/>
    <property type="evidence" value="ECO:0007669"/>
    <property type="project" value="TreeGrafter"/>
</dbReference>
<comment type="pathway">
    <text evidence="1 12">Purine metabolism; IMP biosynthesis via de novo pathway; 5-amino-1-(5-phospho-D-ribosyl)imidazole-4-carboxamide from 5-amino-1-(5-phospho-D-ribosyl)imidazole-4-carboxylate: step 2/2.</text>
</comment>
<dbReference type="RefSeq" id="WP_011180840.1">
    <property type="nucleotide sequence ID" value="NC_005956.1"/>
</dbReference>
<evidence type="ECO:0000256" key="9">
    <source>
        <dbReference type="ARBA" id="ARBA00030717"/>
    </source>
</evidence>
<evidence type="ECO:0000256" key="6">
    <source>
        <dbReference type="ARBA" id="ARBA00022755"/>
    </source>
</evidence>
<dbReference type="EnsemblBacteria" id="CAF27762">
    <property type="protein sequence ID" value="CAF27762"/>
    <property type="gene ID" value="BH09690"/>
</dbReference>
<evidence type="ECO:0000256" key="1">
    <source>
        <dbReference type="ARBA" id="ARBA00004706"/>
    </source>
</evidence>
<protein>
    <recommendedName>
        <fullName evidence="5 11">Adenylosuccinate lyase</fullName>
        <shortName evidence="12">ASL</shortName>
        <ecNumber evidence="4 11">4.3.2.2</ecNumber>
    </recommendedName>
    <alternativeName>
        <fullName evidence="9 12">Adenylosuccinase</fullName>
    </alternativeName>
</protein>
<evidence type="ECO:0000313" key="14">
    <source>
        <dbReference type="EMBL" id="CAF27762.1"/>
    </source>
</evidence>
<dbReference type="GO" id="GO:0044208">
    <property type="term" value="P:'de novo' AMP biosynthetic process"/>
    <property type="evidence" value="ECO:0007669"/>
    <property type="project" value="UniProtKB-UniPathway"/>
</dbReference>
<evidence type="ECO:0000256" key="11">
    <source>
        <dbReference type="NCBIfam" id="TIGR00928"/>
    </source>
</evidence>
<evidence type="ECO:0000256" key="5">
    <source>
        <dbReference type="ARBA" id="ARBA00017058"/>
    </source>
</evidence>
<dbReference type="CDD" id="cd01360">
    <property type="entry name" value="Adenylsuccinate_lyase_1"/>
    <property type="match status" value="1"/>
</dbReference>
<evidence type="ECO:0000313" key="15">
    <source>
        <dbReference type="Proteomes" id="UP000000421"/>
    </source>
</evidence>
<evidence type="ECO:0000256" key="4">
    <source>
        <dbReference type="ARBA" id="ARBA00012339"/>
    </source>
</evidence>
<dbReference type="InterPro" id="IPR020557">
    <property type="entry name" value="Fumarate_lyase_CS"/>
</dbReference>
<dbReference type="Gene3D" id="1.10.275.10">
    <property type="entry name" value="Fumarase/aspartase (N-terminal domain)"/>
    <property type="match status" value="1"/>
</dbReference>
<gene>
    <name evidence="14" type="primary">purB</name>
    <name evidence="14" type="ordered locus">BH09690</name>
</gene>
<keyword evidence="7 12" id="KW-0456">Lyase</keyword>
<evidence type="ECO:0000256" key="10">
    <source>
        <dbReference type="ARBA" id="ARBA00049115"/>
    </source>
</evidence>
<comment type="catalytic activity">
    <reaction evidence="10">
        <text>N(6)-(1,2-dicarboxyethyl)-AMP = fumarate + AMP</text>
        <dbReference type="Rhea" id="RHEA:16853"/>
        <dbReference type="ChEBI" id="CHEBI:29806"/>
        <dbReference type="ChEBI" id="CHEBI:57567"/>
        <dbReference type="ChEBI" id="CHEBI:456215"/>
        <dbReference type="EC" id="4.3.2.2"/>
    </reaction>
    <physiologicalReaction direction="left-to-right" evidence="10">
        <dbReference type="Rhea" id="RHEA:16854"/>
    </physiologicalReaction>
</comment>
<dbReference type="FunFam" id="1.10.40.30:FF:000007">
    <property type="entry name" value="Adenylosuccinate lyase"/>
    <property type="match status" value="1"/>
</dbReference>
<dbReference type="AlphaFoldDB" id="A0A0R4J8W3"/>
<evidence type="ECO:0000256" key="7">
    <source>
        <dbReference type="ARBA" id="ARBA00023239"/>
    </source>
</evidence>
<dbReference type="InterPro" id="IPR022761">
    <property type="entry name" value="Fumarate_lyase_N"/>
</dbReference>
<proteinExistence type="inferred from homology"/>
<dbReference type="UniPathway" id="UPA00074">
    <property type="reaction ID" value="UER00132"/>
</dbReference>
<dbReference type="eggNOG" id="COG0015">
    <property type="taxonomic scope" value="Bacteria"/>
</dbReference>
<accession>A0A0R4J8W3</accession>
<dbReference type="PANTHER" id="PTHR43172:SF1">
    <property type="entry name" value="ADENYLOSUCCINATE LYASE"/>
    <property type="match status" value="1"/>
</dbReference>
<evidence type="ECO:0000256" key="8">
    <source>
        <dbReference type="ARBA" id="ARBA00024477"/>
    </source>
</evidence>
<dbReference type="OrthoDB" id="9768878at2"/>
<reference evidence="14 15" key="1">
    <citation type="journal article" date="2004" name="Proc. Natl. Acad. Sci. U.S.A.">
        <title>The louse-borne human pathogen Bartonella quintana is a genomic derivative of the zoonotic agent Bartonella henselae.</title>
        <authorList>
            <person name="Alsmark U.C.M."/>
            <person name="Frank A.C."/>
            <person name="Karlberg E.O."/>
            <person name="Legault B.-A."/>
            <person name="Ardell D.H."/>
            <person name="Canbaeck B."/>
            <person name="Eriksson A.-S."/>
            <person name="Naeslund A.K."/>
            <person name="Handley S.A."/>
            <person name="Huvet M."/>
            <person name="La Scola B."/>
            <person name="Holmberg M."/>
            <person name="Andersson S.G.E."/>
        </authorList>
    </citation>
    <scope>NUCLEOTIDE SEQUENCE [LARGE SCALE GENOMIC DNA]</scope>
    <source>
        <strain evidence="15">ATCC 49882 / DSM 28221 / CCUG 30454 / Houston 1</strain>
    </source>
</reference>
<evidence type="ECO:0000256" key="3">
    <source>
        <dbReference type="ARBA" id="ARBA00008273"/>
    </source>
</evidence>
<dbReference type="KEGG" id="bhe:BH09690"/>
<dbReference type="PRINTS" id="PR00149">
    <property type="entry name" value="FUMRATELYASE"/>
</dbReference>
<dbReference type="Pfam" id="PF00206">
    <property type="entry name" value="Lyase_1"/>
    <property type="match status" value="1"/>
</dbReference>
<dbReference type="Gene3D" id="1.10.40.30">
    <property type="entry name" value="Fumarase/aspartase (C-terminal domain)"/>
    <property type="match status" value="1"/>
</dbReference>
<name>A0A0R4J8W3_BARHE</name>
<dbReference type="Pfam" id="PF10397">
    <property type="entry name" value="ADSL_C"/>
    <property type="match status" value="1"/>
</dbReference>
<sequence length="434" mass="49305">MIARYSRPEMITIWSPETKYRIWFEIEAHACDALAQLGIIPKEAAKVIWEKGKAAKFDINRINEIEAITKHDVIAFLTHLAEFIGPEARFVHQGMTSSDVLDTTLNIQLMRASDILLKDIDQLLEALKKRAFEHKETITIGRSHGIHAEPITFGVKFALAYAEFSRCRKRLLAAQEEISTCAISGAVGTFANIDPRVEEHVAKALGLRAEPVSTQVIPRDRHAMFFATLGVIASSIERLAIEIRHLQRTEVLEAEEYFSPGQKGSSAMPHKRNPVLTENLTGLARMVRAFAIPAMENVALWHERDISHSSVERYIGPDATITLDFALARLTSVIENLIVYPENMQKNLNKFRGLVHSQRVLLALTQAGISREDSYRIVQRNAMKVWEQEKDFLEELLHDKDVTEALSETELREKFDLSYHTKHINTIFKRVFGE</sequence>
<dbReference type="PROSITE" id="PS00163">
    <property type="entry name" value="FUMARATE_LYASES"/>
    <property type="match status" value="1"/>
</dbReference>
<dbReference type="PaxDb" id="283166-BH09690"/>
<comment type="pathway">
    <text evidence="2 12">Purine metabolism; AMP biosynthesis via de novo pathway; AMP from IMP: step 2/2.</text>
</comment>
<dbReference type="GO" id="GO:0006189">
    <property type="term" value="P:'de novo' IMP biosynthetic process"/>
    <property type="evidence" value="ECO:0007669"/>
    <property type="project" value="UniProtKB-UniPathway"/>
</dbReference>
<dbReference type="InterPro" id="IPR024083">
    <property type="entry name" value="Fumarase/histidase_N"/>
</dbReference>
<dbReference type="GeneID" id="92985340"/>
<dbReference type="SUPFAM" id="SSF48557">
    <property type="entry name" value="L-aspartase-like"/>
    <property type="match status" value="1"/>
</dbReference>
<dbReference type="EC" id="4.3.2.2" evidence="4 11"/>
<comment type="catalytic activity">
    <reaction evidence="8">
        <text>(2S)-2-[5-amino-1-(5-phospho-beta-D-ribosyl)imidazole-4-carboxamido]succinate = 5-amino-1-(5-phospho-beta-D-ribosyl)imidazole-4-carboxamide + fumarate</text>
        <dbReference type="Rhea" id="RHEA:23920"/>
        <dbReference type="ChEBI" id="CHEBI:29806"/>
        <dbReference type="ChEBI" id="CHEBI:58443"/>
        <dbReference type="ChEBI" id="CHEBI:58475"/>
        <dbReference type="EC" id="4.3.2.2"/>
    </reaction>
    <physiologicalReaction direction="left-to-right" evidence="8">
        <dbReference type="Rhea" id="RHEA:23921"/>
    </physiologicalReaction>
</comment>
<feature type="domain" description="Adenylosuccinate lyase C-terminal" evidence="13">
    <location>
        <begin position="352"/>
        <end position="432"/>
    </location>
</feature>
<dbReference type="PRINTS" id="PR00145">
    <property type="entry name" value="ARGSUCLYASE"/>
</dbReference>
<dbReference type="FunFam" id="1.20.200.10:FF:000008">
    <property type="entry name" value="Adenylosuccinate lyase"/>
    <property type="match status" value="1"/>
</dbReference>
<evidence type="ECO:0000256" key="2">
    <source>
        <dbReference type="ARBA" id="ARBA00004734"/>
    </source>
</evidence>
<dbReference type="SMART" id="SM00998">
    <property type="entry name" value="ADSL_C"/>
    <property type="match status" value="1"/>
</dbReference>
<dbReference type="InterPro" id="IPR004769">
    <property type="entry name" value="Pur_lyase"/>
</dbReference>
<dbReference type="InterPro" id="IPR019468">
    <property type="entry name" value="AdenyloSucc_lyase_C"/>
</dbReference>
<keyword evidence="15" id="KW-1185">Reference proteome</keyword>
<keyword evidence="6 12" id="KW-0658">Purine biosynthesis</keyword>
<organism evidence="14 15">
    <name type="scientific">Bartonella henselae (strain ATCC 49882 / DSM 28221 / CCUG 30454 / Houston 1)</name>
    <name type="common">Rochalimaea henselae</name>
    <dbReference type="NCBI Taxonomy" id="283166"/>
    <lineage>
        <taxon>Bacteria</taxon>
        <taxon>Pseudomonadati</taxon>
        <taxon>Pseudomonadota</taxon>
        <taxon>Alphaproteobacteria</taxon>
        <taxon>Hyphomicrobiales</taxon>
        <taxon>Bartonellaceae</taxon>
        <taxon>Bartonella</taxon>
    </lineage>
</organism>
<dbReference type="Gene3D" id="1.20.200.10">
    <property type="entry name" value="Fumarase/aspartase (Central domain)"/>
    <property type="match status" value="1"/>
</dbReference>
<dbReference type="NCBIfam" id="TIGR00928">
    <property type="entry name" value="purB"/>
    <property type="match status" value="1"/>
</dbReference>
<evidence type="ECO:0000256" key="12">
    <source>
        <dbReference type="RuleBase" id="RU361172"/>
    </source>
</evidence>
<evidence type="ECO:0000259" key="13">
    <source>
        <dbReference type="SMART" id="SM00998"/>
    </source>
</evidence>
<dbReference type="InterPro" id="IPR000362">
    <property type="entry name" value="Fumarate_lyase_fam"/>
</dbReference>
<dbReference type="GO" id="GO:0004018">
    <property type="term" value="F:N6-(1,2-dicarboxyethyl)AMP AMP-lyase (fumarate-forming) activity"/>
    <property type="evidence" value="ECO:0007669"/>
    <property type="project" value="UniProtKB-UniRule"/>
</dbReference>
<dbReference type="UniPathway" id="UPA00075">
    <property type="reaction ID" value="UER00336"/>
</dbReference>
<comment type="similarity">
    <text evidence="3 12">Belongs to the lyase 1 family. Adenylosuccinate lyase subfamily.</text>
</comment>
<dbReference type="InterPro" id="IPR008948">
    <property type="entry name" value="L-Aspartase-like"/>
</dbReference>
<dbReference type="GO" id="GO:0005829">
    <property type="term" value="C:cytosol"/>
    <property type="evidence" value="ECO:0007669"/>
    <property type="project" value="TreeGrafter"/>
</dbReference>